<comment type="caution">
    <text evidence="1">The sequence shown here is derived from an EMBL/GenBank/DDBJ whole genome shotgun (WGS) entry which is preliminary data.</text>
</comment>
<dbReference type="EMBL" id="VBSN01000060">
    <property type="protein sequence ID" value="KAA6436832.1"/>
    <property type="molecule type" value="Genomic_DNA"/>
</dbReference>
<dbReference type="Proteomes" id="UP000323994">
    <property type="component" value="Unassembled WGS sequence"/>
</dbReference>
<gene>
    <name evidence="1" type="ORF">FEM33_20505</name>
</gene>
<organism evidence="1 2">
    <name type="scientific">Dyadobacter flavalbus</name>
    <dbReference type="NCBI Taxonomy" id="2579942"/>
    <lineage>
        <taxon>Bacteria</taxon>
        <taxon>Pseudomonadati</taxon>
        <taxon>Bacteroidota</taxon>
        <taxon>Cytophagia</taxon>
        <taxon>Cytophagales</taxon>
        <taxon>Spirosomataceae</taxon>
        <taxon>Dyadobacter</taxon>
    </lineage>
</organism>
<accession>A0A5M8QRM4</accession>
<protein>
    <submittedName>
        <fullName evidence="1">Uncharacterized protein</fullName>
    </submittedName>
</protein>
<dbReference type="AlphaFoldDB" id="A0A5M8QRM4"/>
<dbReference type="OrthoDB" id="981243at2"/>
<proteinExistence type="predicted"/>
<reference evidence="1 2" key="1">
    <citation type="submission" date="2019-05" db="EMBL/GenBank/DDBJ databases">
        <authorList>
            <person name="Qu J.-H."/>
        </authorList>
    </citation>
    <scope>NUCLEOTIDE SEQUENCE [LARGE SCALE GENOMIC DNA]</scope>
    <source>
        <strain evidence="1 2">NS28</strain>
    </source>
</reference>
<evidence type="ECO:0000313" key="2">
    <source>
        <dbReference type="Proteomes" id="UP000323994"/>
    </source>
</evidence>
<evidence type="ECO:0000313" key="1">
    <source>
        <dbReference type="EMBL" id="KAA6436832.1"/>
    </source>
</evidence>
<keyword evidence="2" id="KW-1185">Reference proteome</keyword>
<sequence>MNKDENELQHQSVSEKFAVIVNILNDAAFNGAADITPIDKREFNLYDGSNQIIKFQYSTGSLTITWKYKYYQKEIVHERNFTESRNLSIFEQEKIANTMIMEMKQIVDKHKRDVLGM</sequence>
<name>A0A5M8QRM4_9BACT</name>
<dbReference type="RefSeq" id="WP_139013865.1">
    <property type="nucleotide sequence ID" value="NZ_VBSN01000060.1"/>
</dbReference>